<dbReference type="InterPro" id="IPR015424">
    <property type="entry name" value="PyrdxlP-dep_Trfase"/>
</dbReference>
<evidence type="ECO:0000256" key="2">
    <source>
        <dbReference type="ARBA" id="ARBA00037999"/>
    </source>
</evidence>
<dbReference type="EMBL" id="UINC01083993">
    <property type="protein sequence ID" value="SVC30228.1"/>
    <property type="molecule type" value="Genomic_DNA"/>
</dbReference>
<evidence type="ECO:0000256" key="1">
    <source>
        <dbReference type="ARBA" id="ARBA00022898"/>
    </source>
</evidence>
<gene>
    <name evidence="3" type="ORF">METZ01_LOCUS283082</name>
</gene>
<feature type="non-terminal residue" evidence="3">
    <location>
        <position position="365"/>
    </location>
</feature>
<dbReference type="GO" id="GO:0030170">
    <property type="term" value="F:pyridoxal phosphate binding"/>
    <property type="evidence" value="ECO:0007669"/>
    <property type="project" value="TreeGrafter"/>
</dbReference>
<dbReference type="InterPro" id="IPR015422">
    <property type="entry name" value="PyrdxlP-dep_Trfase_small"/>
</dbReference>
<dbReference type="Gene3D" id="3.40.640.10">
    <property type="entry name" value="Type I PLP-dependent aspartate aminotransferase-like (Major domain)"/>
    <property type="match status" value="1"/>
</dbReference>
<accession>A0A382KZX2</accession>
<dbReference type="GO" id="GO:0008483">
    <property type="term" value="F:transaminase activity"/>
    <property type="evidence" value="ECO:0007669"/>
    <property type="project" value="TreeGrafter"/>
</dbReference>
<keyword evidence="1" id="KW-0663">Pyridoxal phosphate</keyword>
<dbReference type="InterPro" id="IPR000653">
    <property type="entry name" value="DegT/StrS_aminotransferase"/>
</dbReference>
<dbReference type="Gene3D" id="3.90.1150.10">
    <property type="entry name" value="Aspartate Aminotransferase, domain 1"/>
    <property type="match status" value="1"/>
</dbReference>
<sequence length="365" mass="41061">MDFNISLFDLSYNNRKIRDHIIAVIERHIETSTFILGPDVKLFEDKFSKLIKCNYTVGVNSGTDALIIALKALKIGPGDEVITVPNSYVATAQAISLVGAKPVFVDVERTTMNMDLNKVKNVINENTKAVIPVHLFGFPVDIFKLRKIVGDDIYIVEDCAQSHGAKVGEHLTGSMGDINCFSLHPAKVLSSLGDSGVITTNDENLYKKCLLFRNFGLKDRDSTILIGYNSRLDNIYAAIMYKKLDIIQESLNRRLNNASIYYNELSTISEIKLPPNIEGYKNVHNFFVIRTDNRKELIDYLLSESIETKVHYPIPIHLQKCYQDLGYSIGDFPYAEDDAKTMLSIPVAEHLGQDQISFVSKKIKT</sequence>
<dbReference type="Pfam" id="PF01041">
    <property type="entry name" value="DegT_DnrJ_EryC1"/>
    <property type="match status" value="1"/>
</dbReference>
<dbReference type="AlphaFoldDB" id="A0A382KZX2"/>
<comment type="similarity">
    <text evidence="2">Belongs to the DegT/DnrJ/EryC1 family.</text>
</comment>
<dbReference type="GO" id="GO:0000271">
    <property type="term" value="P:polysaccharide biosynthetic process"/>
    <property type="evidence" value="ECO:0007669"/>
    <property type="project" value="TreeGrafter"/>
</dbReference>
<dbReference type="CDD" id="cd00616">
    <property type="entry name" value="AHBA_syn"/>
    <property type="match status" value="1"/>
</dbReference>
<name>A0A382KZX2_9ZZZZ</name>
<protein>
    <submittedName>
        <fullName evidence="3">Uncharacterized protein</fullName>
    </submittedName>
</protein>
<proteinExistence type="inferred from homology"/>
<evidence type="ECO:0000313" key="3">
    <source>
        <dbReference type="EMBL" id="SVC30228.1"/>
    </source>
</evidence>
<dbReference type="InterPro" id="IPR015421">
    <property type="entry name" value="PyrdxlP-dep_Trfase_major"/>
</dbReference>
<organism evidence="3">
    <name type="scientific">marine metagenome</name>
    <dbReference type="NCBI Taxonomy" id="408172"/>
    <lineage>
        <taxon>unclassified sequences</taxon>
        <taxon>metagenomes</taxon>
        <taxon>ecological metagenomes</taxon>
    </lineage>
</organism>
<dbReference type="SUPFAM" id="SSF53383">
    <property type="entry name" value="PLP-dependent transferases"/>
    <property type="match status" value="1"/>
</dbReference>
<dbReference type="PANTHER" id="PTHR30244">
    <property type="entry name" value="TRANSAMINASE"/>
    <property type="match status" value="1"/>
</dbReference>
<dbReference type="PANTHER" id="PTHR30244:SF36">
    <property type="entry name" value="3-OXO-GLUCOSE-6-PHOSPHATE:GLUTAMATE AMINOTRANSFERASE"/>
    <property type="match status" value="1"/>
</dbReference>
<dbReference type="PIRSF" id="PIRSF000390">
    <property type="entry name" value="PLP_StrS"/>
    <property type="match status" value="1"/>
</dbReference>
<reference evidence="3" key="1">
    <citation type="submission" date="2018-05" db="EMBL/GenBank/DDBJ databases">
        <authorList>
            <person name="Lanie J.A."/>
            <person name="Ng W.-L."/>
            <person name="Kazmierczak K.M."/>
            <person name="Andrzejewski T.M."/>
            <person name="Davidsen T.M."/>
            <person name="Wayne K.J."/>
            <person name="Tettelin H."/>
            <person name="Glass J.I."/>
            <person name="Rusch D."/>
            <person name="Podicherti R."/>
            <person name="Tsui H.-C.T."/>
            <person name="Winkler M.E."/>
        </authorList>
    </citation>
    <scope>NUCLEOTIDE SEQUENCE</scope>
</reference>